<dbReference type="RefSeq" id="WP_306861154.1">
    <property type="nucleotide sequence ID" value="NZ_JAUSRB010000002.1"/>
</dbReference>
<keyword evidence="3" id="KW-1185">Reference proteome</keyword>
<name>A0ABT9R4Q1_9ACTN</name>
<evidence type="ECO:0000313" key="2">
    <source>
        <dbReference type="EMBL" id="MDP9863872.1"/>
    </source>
</evidence>
<dbReference type="EMBL" id="JAUSRB010000002">
    <property type="protein sequence ID" value="MDP9863872.1"/>
    <property type="molecule type" value="Genomic_DNA"/>
</dbReference>
<feature type="transmembrane region" description="Helical" evidence="1">
    <location>
        <begin position="111"/>
        <end position="128"/>
    </location>
</feature>
<dbReference type="Proteomes" id="UP001230426">
    <property type="component" value="Unassembled WGS sequence"/>
</dbReference>
<reference evidence="2 3" key="1">
    <citation type="submission" date="2023-07" db="EMBL/GenBank/DDBJ databases">
        <title>Sequencing the genomes of 1000 actinobacteria strains.</title>
        <authorList>
            <person name="Klenk H.-P."/>
        </authorList>
    </citation>
    <scope>NUCLEOTIDE SEQUENCE [LARGE SCALE GENOMIC DNA]</scope>
    <source>
        <strain evidence="2 3">DSM 44109</strain>
    </source>
</reference>
<protein>
    <recommendedName>
        <fullName evidence="4">DUF2569 domain-containing protein</fullName>
    </recommendedName>
</protein>
<keyword evidence="1" id="KW-1133">Transmembrane helix</keyword>
<comment type="caution">
    <text evidence="2">The sequence shown here is derived from an EMBL/GenBank/DDBJ whole genome shotgun (WGS) entry which is preliminary data.</text>
</comment>
<feature type="transmembrane region" description="Helical" evidence="1">
    <location>
        <begin position="80"/>
        <end position="99"/>
    </location>
</feature>
<evidence type="ECO:0000313" key="3">
    <source>
        <dbReference type="Proteomes" id="UP001230426"/>
    </source>
</evidence>
<organism evidence="2 3">
    <name type="scientific">Streptosporangium brasiliense</name>
    <dbReference type="NCBI Taxonomy" id="47480"/>
    <lineage>
        <taxon>Bacteria</taxon>
        <taxon>Bacillati</taxon>
        <taxon>Actinomycetota</taxon>
        <taxon>Actinomycetes</taxon>
        <taxon>Streptosporangiales</taxon>
        <taxon>Streptosporangiaceae</taxon>
        <taxon>Streptosporangium</taxon>
    </lineage>
</organism>
<evidence type="ECO:0008006" key="4">
    <source>
        <dbReference type="Google" id="ProtNLM"/>
    </source>
</evidence>
<sequence>MVGTPSAENGIIDAENPLMRATITASGVLAACAAIAAVVDARFLLISWGYLDQITYFSALILITPALLRVLHPQARWQRCVLASGALWPLASLVCLQLYGSYVYMDSWSPIKMVSSSMGVWFVVIGCMTWRHSKIAALAILMTGSRSLLSILLYTRTLWGDADRSDALLSVLAGLNEVSRLTFVFWAAWIAYRLLIHARRDPPTRARAASARS</sequence>
<proteinExistence type="predicted"/>
<feature type="transmembrane region" description="Helical" evidence="1">
    <location>
        <begin position="135"/>
        <end position="155"/>
    </location>
</feature>
<feature type="transmembrane region" description="Helical" evidence="1">
    <location>
        <begin position="45"/>
        <end position="68"/>
    </location>
</feature>
<accession>A0ABT9R4Q1</accession>
<evidence type="ECO:0000256" key="1">
    <source>
        <dbReference type="SAM" id="Phobius"/>
    </source>
</evidence>
<feature type="transmembrane region" description="Helical" evidence="1">
    <location>
        <begin position="167"/>
        <end position="192"/>
    </location>
</feature>
<keyword evidence="1" id="KW-0472">Membrane</keyword>
<feature type="transmembrane region" description="Helical" evidence="1">
    <location>
        <begin position="21"/>
        <end position="39"/>
    </location>
</feature>
<keyword evidence="1" id="KW-0812">Transmembrane</keyword>
<gene>
    <name evidence="2" type="ORF">J2S55_003138</name>
</gene>